<feature type="repeat" description="ANK" evidence="3">
    <location>
        <begin position="1020"/>
        <end position="1052"/>
    </location>
</feature>
<keyword evidence="5" id="KW-0732">Signal</keyword>
<keyword evidence="4" id="KW-1133">Transmembrane helix</keyword>
<feature type="chain" id="PRO_5006711402" evidence="5">
    <location>
        <begin position="21"/>
        <end position="1124"/>
    </location>
</feature>
<evidence type="ECO:0000313" key="7">
    <source>
        <dbReference type="Proteomes" id="UP000054383"/>
    </source>
</evidence>
<feature type="transmembrane region" description="Helical" evidence="4">
    <location>
        <begin position="182"/>
        <end position="203"/>
    </location>
</feature>
<evidence type="ECO:0000313" key="6">
    <source>
        <dbReference type="EMBL" id="CRG88220.1"/>
    </source>
</evidence>
<feature type="transmembrane region" description="Helical" evidence="4">
    <location>
        <begin position="60"/>
        <end position="79"/>
    </location>
</feature>
<dbReference type="Gene3D" id="1.25.40.20">
    <property type="entry name" value="Ankyrin repeat-containing domain"/>
    <property type="match status" value="1"/>
</dbReference>
<dbReference type="OrthoDB" id="7464126at2759"/>
<dbReference type="InterPro" id="IPR036770">
    <property type="entry name" value="Ankyrin_rpt-contain_sf"/>
</dbReference>
<organism evidence="6 7">
    <name type="scientific">Talaromyces islandicus</name>
    <name type="common">Penicillium islandicum</name>
    <dbReference type="NCBI Taxonomy" id="28573"/>
    <lineage>
        <taxon>Eukaryota</taxon>
        <taxon>Fungi</taxon>
        <taxon>Dikarya</taxon>
        <taxon>Ascomycota</taxon>
        <taxon>Pezizomycotina</taxon>
        <taxon>Eurotiomycetes</taxon>
        <taxon>Eurotiomycetidae</taxon>
        <taxon>Eurotiales</taxon>
        <taxon>Trichocomaceae</taxon>
        <taxon>Talaromyces</taxon>
        <taxon>Talaromyces sect. Islandici</taxon>
    </lineage>
</organism>
<dbReference type="PANTHER" id="PTHR24171">
    <property type="entry name" value="ANKYRIN REPEAT DOMAIN-CONTAINING PROTEIN 39-RELATED"/>
    <property type="match status" value="1"/>
</dbReference>
<dbReference type="PROSITE" id="PS50297">
    <property type="entry name" value="ANK_REP_REGION"/>
    <property type="match status" value="3"/>
</dbReference>
<dbReference type="Proteomes" id="UP000054383">
    <property type="component" value="Unassembled WGS sequence"/>
</dbReference>
<protein>
    <submittedName>
        <fullName evidence="6">Ankyrin repeat domain-containing protein 50</fullName>
    </submittedName>
</protein>
<feature type="signal peptide" evidence="5">
    <location>
        <begin position="1"/>
        <end position="20"/>
    </location>
</feature>
<keyword evidence="2 3" id="KW-0040">ANK repeat</keyword>
<dbReference type="Pfam" id="PF12796">
    <property type="entry name" value="Ank_2"/>
    <property type="match status" value="2"/>
</dbReference>
<dbReference type="InterPro" id="IPR002110">
    <property type="entry name" value="Ankyrin_rpt"/>
</dbReference>
<sequence>MTAHYTPLYVLFIFFTCVSAEGWDDFANNLATDLAPLITLFGEQITRQCLSESISALDDFIFSLAPLGVLTAIVSAIRVRGNSTLRAFIGRAQEDPGTAERELLSCVSDSTAEIFSNSGVARITGNPKILEVLVNDNPETNENVSIQKVSEAVGKNWPPGLDDDIRLPNLSLNKGIRRRAPFWFYLSAAFGVGLQGGVVLFAGLTVFRWPNTFQKNGHAVDSYAFPMFVVGTFVLTLGMFFCAHIVETSSKKHVIPLPDDSRVYWVQPGNQMVGDQVFPPFVGCTKKGARFVRSVKHHSPTEILNYEKEVSLLSIVMLAMVGFVLQFIGLRGLHSSITLTQLGSTMVMTLVRTSLRAQRMHEGDNMLGNDEALVLRGGHELDWLTFSLMKIQSFRVLPASLEMQSSEEWSQLAHECVEKRRILRTLTSSNWNETPIRKVAINLAQATHDLMKLVNLWTDGRVSTIDINIPIQARSKTFYEAVHNDWKITLSISDKHNSHAKSWEAILGLYVWSIKRANHDIDGEPQDLFFKVFQIKDKDAHQTRLLLQKWSNNAQIIDPQHAPVNVLEDCQTFGHSKIQSGPQNNNHGVPVAVPSGLETLAAQDIYTHILFSVLATFSNIGGKTCVSGNHKSNFRVHNDRVDTLATAFQNSGLGDFGEGLLCILPVLYARKLLPEISINSLQVRQQLEILVEERNHYALFTMSEWLCCLDDHENVQRSLIKYGFLCLSGLMNRDFEIKELAIDRIVAIVNSTHDGHALTSGSTYLSHIASIPSFEWWENFRNEMHCLATCISQYQAKYNPEGRVMEFLADMERQLGAVSSTNRIYQNLAAATECQSALLNLWFGSIDQVESDDGFTYQQVLDWLIGHDYRNTLEWLVTRLIKHLSPSFSEDAIAEMISYATSKQYTEIIQMLAYHSEEGHLRYHVISVLASEGDLQSLEMLFSCWNDPDTLMAARELAFFRAAENKQHGIIDVNIQKGVDVNVSDTNEETALMRAAAQGDIDGINLLLARGAALEKRNINQDTALILAADAGHLPAVKILTEEGANINATGGGGRTALMAAVRGQNIPIIEYLLSQNADVHIQNHRQATALDAAILLSWDGPWVEGCTLLENAGAVRNTTRWGG</sequence>
<feature type="transmembrane region" description="Helical" evidence="4">
    <location>
        <begin position="223"/>
        <end position="246"/>
    </location>
</feature>
<dbReference type="EMBL" id="CVMT01000004">
    <property type="protein sequence ID" value="CRG88220.1"/>
    <property type="molecule type" value="Genomic_DNA"/>
</dbReference>
<dbReference type="SUPFAM" id="SSF48403">
    <property type="entry name" value="Ankyrin repeat"/>
    <property type="match status" value="1"/>
</dbReference>
<keyword evidence="7" id="KW-1185">Reference proteome</keyword>
<evidence type="ECO:0000256" key="5">
    <source>
        <dbReference type="SAM" id="SignalP"/>
    </source>
</evidence>
<evidence type="ECO:0000256" key="1">
    <source>
        <dbReference type="ARBA" id="ARBA00022737"/>
    </source>
</evidence>
<name>A0A0U1LZR1_TALIS</name>
<dbReference type="PROSITE" id="PS50088">
    <property type="entry name" value="ANK_REPEAT"/>
    <property type="match status" value="3"/>
</dbReference>
<gene>
    <name evidence="6" type="ORF">PISL3812_05247</name>
</gene>
<dbReference type="STRING" id="28573.A0A0U1LZR1"/>
<keyword evidence="1" id="KW-0677">Repeat</keyword>
<keyword evidence="4" id="KW-0812">Transmembrane</keyword>
<dbReference type="OMA" id="CFAFHLE"/>
<keyword evidence="4" id="KW-0472">Membrane</keyword>
<proteinExistence type="predicted"/>
<accession>A0A0U1LZR1</accession>
<evidence type="ECO:0000256" key="4">
    <source>
        <dbReference type="SAM" id="Phobius"/>
    </source>
</evidence>
<feature type="transmembrane region" description="Helical" evidence="4">
    <location>
        <begin position="310"/>
        <end position="330"/>
    </location>
</feature>
<dbReference type="AlphaFoldDB" id="A0A0U1LZR1"/>
<evidence type="ECO:0000256" key="3">
    <source>
        <dbReference type="PROSITE-ProRule" id="PRU00023"/>
    </source>
</evidence>
<dbReference type="SMART" id="SM00248">
    <property type="entry name" value="ANK"/>
    <property type="match status" value="4"/>
</dbReference>
<feature type="repeat" description="ANK" evidence="3">
    <location>
        <begin position="1053"/>
        <end position="1085"/>
    </location>
</feature>
<reference evidence="6 7" key="1">
    <citation type="submission" date="2015-04" db="EMBL/GenBank/DDBJ databases">
        <authorList>
            <person name="Syromyatnikov M.Y."/>
            <person name="Popov V.N."/>
        </authorList>
    </citation>
    <scope>NUCLEOTIDE SEQUENCE [LARGE SCALE GENOMIC DNA]</scope>
    <source>
        <strain evidence="6">WF-38-12</strain>
    </source>
</reference>
<evidence type="ECO:0000256" key="2">
    <source>
        <dbReference type="ARBA" id="ARBA00023043"/>
    </source>
</evidence>
<feature type="repeat" description="ANK" evidence="3">
    <location>
        <begin position="987"/>
        <end position="1019"/>
    </location>
</feature>